<dbReference type="AlphaFoldDB" id="A0A2U1EXC6"/>
<feature type="compositionally biased region" description="Polar residues" evidence="1">
    <location>
        <begin position="464"/>
        <end position="478"/>
    </location>
</feature>
<feature type="compositionally biased region" description="Low complexity" evidence="1">
    <location>
        <begin position="406"/>
        <end position="422"/>
    </location>
</feature>
<dbReference type="EMBL" id="QEKW01000017">
    <property type="protein sequence ID" value="PVZ04559.1"/>
    <property type="molecule type" value="Genomic_DNA"/>
</dbReference>
<organism evidence="2 3">
    <name type="scientific">Actinomycetospora cinnamomea</name>
    <dbReference type="NCBI Taxonomy" id="663609"/>
    <lineage>
        <taxon>Bacteria</taxon>
        <taxon>Bacillati</taxon>
        <taxon>Actinomycetota</taxon>
        <taxon>Actinomycetes</taxon>
        <taxon>Pseudonocardiales</taxon>
        <taxon>Pseudonocardiaceae</taxon>
        <taxon>Actinomycetospora</taxon>
    </lineage>
</organism>
<name>A0A2U1EXC6_9PSEU</name>
<dbReference type="RefSeq" id="WP_243418328.1">
    <property type="nucleotide sequence ID" value="NZ_QEKW01000017.1"/>
</dbReference>
<reference evidence="2 3" key="1">
    <citation type="submission" date="2018-04" db="EMBL/GenBank/DDBJ databases">
        <title>Genomic Encyclopedia of Type Strains, Phase IV (KMG-IV): sequencing the most valuable type-strain genomes for metagenomic binning, comparative biology and taxonomic classification.</title>
        <authorList>
            <person name="Goeker M."/>
        </authorList>
    </citation>
    <scope>NUCLEOTIDE SEQUENCE [LARGE SCALE GENOMIC DNA]</scope>
    <source>
        <strain evidence="2 3">DSM 45771</strain>
    </source>
</reference>
<keyword evidence="3" id="KW-1185">Reference proteome</keyword>
<accession>A0A2U1EXC6</accession>
<evidence type="ECO:0008006" key="4">
    <source>
        <dbReference type="Google" id="ProtNLM"/>
    </source>
</evidence>
<feature type="compositionally biased region" description="Basic and acidic residues" evidence="1">
    <location>
        <begin position="396"/>
        <end position="405"/>
    </location>
</feature>
<sequence length="478" mass="50240">MGTGFADHLATLDESTLAALLRRRPDACAEPAPRDLGRLADRLGGRASLAAALRRLDRDTHEVGRAVAVLGDRATTDAVATLLDADPELVRRPVALLVDAGLAWPDDDTLRLPDPLAEHWLAEVGGDEPIARMSRHVLADELRRVAAAHGLPLASRKPEVVQALHDAWREPGFLRARLAALPPRTRRRLSEICRRDIGDGRPSADDQRLLDAGMLVLEGHVARIPREIALASWATEASLRGVPDLPPPTDGADRAADGAGAAARSLLDLVTTVLDEAAGTPVTALKSGGVGKRERARLVKRLDLDDDHTACLVIDLAAHAGLLGLTDAGYAPTAASVAWRDDDAAPRWSRLARTWLWLDHAPGAREADGKEVAPPLPLVSGAGDVRRALLAATGDRSVRAAEARSRGSARGTGSTAGPTTTASPPPCPPPTARPSCSASSSATRSAPWATPWSPGATSPPRRASTCSTRPARSSCSPT</sequence>
<comment type="caution">
    <text evidence="2">The sequence shown here is derived from an EMBL/GenBank/DDBJ whole genome shotgun (WGS) entry which is preliminary data.</text>
</comment>
<evidence type="ECO:0000313" key="2">
    <source>
        <dbReference type="EMBL" id="PVZ04559.1"/>
    </source>
</evidence>
<protein>
    <recommendedName>
        <fullName evidence="4">XPB/Ssl2-like helicase family protein</fullName>
    </recommendedName>
</protein>
<feature type="compositionally biased region" description="Pro residues" evidence="1">
    <location>
        <begin position="423"/>
        <end position="432"/>
    </location>
</feature>
<evidence type="ECO:0000256" key="1">
    <source>
        <dbReference type="SAM" id="MobiDB-lite"/>
    </source>
</evidence>
<proteinExistence type="predicted"/>
<gene>
    <name evidence="2" type="ORF">C8D89_11712</name>
</gene>
<evidence type="ECO:0000313" key="3">
    <source>
        <dbReference type="Proteomes" id="UP000245639"/>
    </source>
</evidence>
<feature type="compositionally biased region" description="Low complexity" evidence="1">
    <location>
        <begin position="433"/>
        <end position="451"/>
    </location>
</feature>
<dbReference type="Proteomes" id="UP000245639">
    <property type="component" value="Unassembled WGS sequence"/>
</dbReference>
<feature type="region of interest" description="Disordered" evidence="1">
    <location>
        <begin position="394"/>
        <end position="478"/>
    </location>
</feature>